<dbReference type="SUPFAM" id="SSF52788">
    <property type="entry name" value="Phosphotyrosine protein phosphatases I"/>
    <property type="match status" value="1"/>
</dbReference>
<dbReference type="GO" id="GO:0004725">
    <property type="term" value="F:protein tyrosine phosphatase activity"/>
    <property type="evidence" value="ECO:0007669"/>
    <property type="project" value="InterPro"/>
</dbReference>
<dbReference type="PRINTS" id="PR00719">
    <property type="entry name" value="LMWPTPASE"/>
</dbReference>
<dbReference type="RefSeq" id="WP_116410316.1">
    <property type="nucleotide sequence ID" value="NZ_NBXB01000011.1"/>
</dbReference>
<proteinExistence type="inferred from homology"/>
<reference evidence="6 7" key="1">
    <citation type="submission" date="2017-04" db="EMBL/GenBank/DDBJ databases">
        <title>Comparative genome analysis of Subtercola boreus.</title>
        <authorList>
            <person name="Cho Y.-J."/>
            <person name="Cho A."/>
            <person name="Kim O.-S."/>
            <person name="Lee J.-I."/>
        </authorList>
    </citation>
    <scope>NUCLEOTIDE SEQUENCE [LARGE SCALE GENOMIC DNA]</scope>
    <source>
        <strain evidence="6 7">P27479</strain>
    </source>
</reference>
<dbReference type="AlphaFoldDB" id="A0A3E0W4K1"/>
<feature type="domain" description="Phosphotyrosine protein phosphatase I" evidence="5">
    <location>
        <begin position="14"/>
        <end position="152"/>
    </location>
</feature>
<evidence type="ECO:0000256" key="2">
    <source>
        <dbReference type="ARBA" id="ARBA00022801"/>
    </source>
</evidence>
<dbReference type="InterPro" id="IPR023485">
    <property type="entry name" value="Ptyr_pPase"/>
</dbReference>
<name>A0A3E0W4K1_9MICO</name>
<evidence type="ECO:0000256" key="1">
    <source>
        <dbReference type="ARBA" id="ARBA00011063"/>
    </source>
</evidence>
<organism evidence="6 7">
    <name type="scientific">Subtercola boreus</name>
    <dbReference type="NCBI Taxonomy" id="120213"/>
    <lineage>
        <taxon>Bacteria</taxon>
        <taxon>Bacillati</taxon>
        <taxon>Actinomycetota</taxon>
        <taxon>Actinomycetes</taxon>
        <taxon>Micrococcales</taxon>
        <taxon>Microbacteriaceae</taxon>
        <taxon>Subtercola</taxon>
    </lineage>
</organism>
<comment type="similarity">
    <text evidence="1">Belongs to the low molecular weight phosphotyrosine protein phosphatase family.</text>
</comment>
<dbReference type="InterPro" id="IPR050438">
    <property type="entry name" value="LMW_PTPase"/>
</dbReference>
<gene>
    <name evidence="6" type="ORF">B7R22_02910</name>
</gene>
<dbReference type="PANTHER" id="PTHR11717">
    <property type="entry name" value="LOW MOLECULAR WEIGHT PROTEIN TYROSINE PHOSPHATASE"/>
    <property type="match status" value="1"/>
</dbReference>
<protein>
    <recommendedName>
        <fullName evidence="5">Phosphotyrosine protein phosphatase I domain-containing protein</fullName>
    </recommendedName>
</protein>
<dbReference type="PANTHER" id="PTHR11717:SF31">
    <property type="entry name" value="LOW MOLECULAR WEIGHT PROTEIN-TYROSINE-PHOSPHATASE ETP-RELATED"/>
    <property type="match status" value="1"/>
</dbReference>
<evidence type="ECO:0000256" key="4">
    <source>
        <dbReference type="PIRSR" id="PIRSR617867-1"/>
    </source>
</evidence>
<evidence type="ECO:0000259" key="5">
    <source>
        <dbReference type="SMART" id="SM00226"/>
    </source>
</evidence>
<feature type="active site" description="Nucleophile" evidence="4">
    <location>
        <position position="20"/>
    </location>
</feature>
<sequence length="230" mass="25307">MTEPESATLAFEPFHIVMVCQGNICRSPLAEVLTRSRLGEAGLHRAVAVSSGGLGAVVGSPMDATAAQMARRYRGAPDDFRARQLRTGIVASSDLILTMTRDQRDEVVQRYPRALQRTFTLTEFSKLLATSSVDLPETIDDLATTDRQVAESLTSRSPHIARMLRDRTKDFSRIRSVARLVPGDDITDPFRQSTAVHEAVAQKISLSTSQIVHNFIGWAIDSEGIDRVRA</sequence>
<dbReference type="Gene3D" id="3.40.50.2300">
    <property type="match status" value="1"/>
</dbReference>
<evidence type="ECO:0000256" key="3">
    <source>
        <dbReference type="ARBA" id="ARBA00022912"/>
    </source>
</evidence>
<feature type="active site" evidence="4">
    <location>
        <position position="26"/>
    </location>
</feature>
<accession>A0A3E0W4K1</accession>
<evidence type="ECO:0000313" key="6">
    <source>
        <dbReference type="EMBL" id="RFA16453.1"/>
    </source>
</evidence>
<evidence type="ECO:0000313" key="7">
    <source>
        <dbReference type="Proteomes" id="UP000256541"/>
    </source>
</evidence>
<dbReference type="Pfam" id="PF01451">
    <property type="entry name" value="LMWPc"/>
    <property type="match status" value="1"/>
</dbReference>
<keyword evidence="3" id="KW-0904">Protein phosphatase</keyword>
<dbReference type="OrthoDB" id="9784339at2"/>
<dbReference type="SMART" id="SM00226">
    <property type="entry name" value="LMWPc"/>
    <property type="match status" value="1"/>
</dbReference>
<dbReference type="Proteomes" id="UP000256541">
    <property type="component" value="Unassembled WGS sequence"/>
</dbReference>
<dbReference type="InterPro" id="IPR017867">
    <property type="entry name" value="Tyr_phospatase_low_mol_wt"/>
</dbReference>
<keyword evidence="2" id="KW-0378">Hydrolase</keyword>
<dbReference type="InterPro" id="IPR036196">
    <property type="entry name" value="Ptyr_pPase_sf"/>
</dbReference>
<comment type="caution">
    <text evidence="6">The sequence shown here is derived from an EMBL/GenBank/DDBJ whole genome shotgun (WGS) entry which is preliminary data.</text>
</comment>
<dbReference type="EMBL" id="NBXB01000011">
    <property type="protein sequence ID" value="RFA16453.1"/>
    <property type="molecule type" value="Genomic_DNA"/>
</dbReference>